<feature type="compositionally biased region" description="Low complexity" evidence="1">
    <location>
        <begin position="176"/>
        <end position="202"/>
    </location>
</feature>
<sequence>MNTSSPATGTEFPVMGNVSVARGSFRQKIIVGNGQPFDDDQLNLFQSLYAGYTVHFAVTDADIGNGEITTSCTVTQMEEIVNTTSITNATLEENGVRKLRSSFQSVRRYMREEDYLPIEGLFIDYTMSFESQYDDVSHYDLLFQNWINNNLNFVVEGLLTLNFNVTAVETASKLLESSPTAAPTVSTTETAPLTNEPSESPSSSPPSPNTKNSNGIAIILSSLFLGICIVVAGLLVYWKKRRSVGSQKKEKERQSTKEMNSEDIEKAATDHDKKVRILEPTPSSSSSSSVKDGDHNNNIVGKVGMKVETPTSGEHYDDWVHHYYKKKNEKKDRKKKESSSKSRSSSKPSRHSESSPSGTAGKRDESIDRHNRSGRECAKPQVDSYRSSGTRSSNSSMEASLQKLEEQRPFLSEEEYEDLRREILLAALQ</sequence>
<feature type="compositionally biased region" description="Low complexity" evidence="1">
    <location>
        <begin position="384"/>
        <end position="396"/>
    </location>
</feature>
<feature type="compositionally biased region" description="Basic and acidic residues" evidence="1">
    <location>
        <begin position="361"/>
        <end position="378"/>
    </location>
</feature>
<evidence type="ECO:0000313" key="4">
    <source>
        <dbReference type="Proteomes" id="UP000693970"/>
    </source>
</evidence>
<evidence type="ECO:0000256" key="2">
    <source>
        <dbReference type="SAM" id="Phobius"/>
    </source>
</evidence>
<gene>
    <name evidence="3" type="ORF">IV203_026680</name>
</gene>
<protein>
    <submittedName>
        <fullName evidence="3">Uncharacterized protein</fullName>
    </submittedName>
</protein>
<reference evidence="3" key="2">
    <citation type="submission" date="2021-04" db="EMBL/GenBank/DDBJ databases">
        <authorList>
            <person name="Podell S."/>
        </authorList>
    </citation>
    <scope>NUCLEOTIDE SEQUENCE</scope>
    <source>
        <strain evidence="3">Hildebrandi</strain>
    </source>
</reference>
<proteinExistence type="predicted"/>
<feature type="region of interest" description="Disordered" evidence="1">
    <location>
        <begin position="245"/>
        <end position="315"/>
    </location>
</feature>
<accession>A0A9K3LJ18</accession>
<organism evidence="3 4">
    <name type="scientific">Nitzschia inconspicua</name>
    <dbReference type="NCBI Taxonomy" id="303405"/>
    <lineage>
        <taxon>Eukaryota</taxon>
        <taxon>Sar</taxon>
        <taxon>Stramenopiles</taxon>
        <taxon>Ochrophyta</taxon>
        <taxon>Bacillariophyta</taxon>
        <taxon>Bacillariophyceae</taxon>
        <taxon>Bacillariophycidae</taxon>
        <taxon>Bacillariales</taxon>
        <taxon>Bacillariaceae</taxon>
        <taxon>Nitzschia</taxon>
    </lineage>
</organism>
<reference evidence="3" key="1">
    <citation type="journal article" date="2021" name="Sci. Rep.">
        <title>Diploid genomic architecture of Nitzschia inconspicua, an elite biomass production diatom.</title>
        <authorList>
            <person name="Oliver A."/>
            <person name="Podell S."/>
            <person name="Pinowska A."/>
            <person name="Traller J.C."/>
            <person name="Smith S.R."/>
            <person name="McClure R."/>
            <person name="Beliaev A."/>
            <person name="Bohutskyi P."/>
            <person name="Hill E.A."/>
            <person name="Rabines A."/>
            <person name="Zheng H."/>
            <person name="Allen L.Z."/>
            <person name="Kuo A."/>
            <person name="Grigoriev I.V."/>
            <person name="Allen A.E."/>
            <person name="Hazlebeck D."/>
            <person name="Allen E.E."/>
        </authorList>
    </citation>
    <scope>NUCLEOTIDE SEQUENCE</scope>
    <source>
        <strain evidence="3">Hildebrandi</strain>
    </source>
</reference>
<keyword evidence="2" id="KW-0472">Membrane</keyword>
<evidence type="ECO:0000313" key="3">
    <source>
        <dbReference type="EMBL" id="KAG7363320.1"/>
    </source>
</evidence>
<name>A0A9K3LJ18_9STRA</name>
<feature type="compositionally biased region" description="Basic and acidic residues" evidence="1">
    <location>
        <begin position="247"/>
        <end position="277"/>
    </location>
</feature>
<dbReference type="AlphaFoldDB" id="A0A9K3LJ18"/>
<feature type="region of interest" description="Disordered" evidence="1">
    <location>
        <begin position="176"/>
        <end position="210"/>
    </location>
</feature>
<comment type="caution">
    <text evidence="3">The sequence shown here is derived from an EMBL/GenBank/DDBJ whole genome shotgun (WGS) entry which is preliminary data.</text>
</comment>
<feature type="region of interest" description="Disordered" evidence="1">
    <location>
        <begin position="327"/>
        <end position="415"/>
    </location>
</feature>
<feature type="transmembrane region" description="Helical" evidence="2">
    <location>
        <begin position="215"/>
        <end position="238"/>
    </location>
</feature>
<feature type="compositionally biased region" description="Basic and acidic residues" evidence="1">
    <location>
        <begin position="329"/>
        <end position="340"/>
    </location>
</feature>
<evidence type="ECO:0000256" key="1">
    <source>
        <dbReference type="SAM" id="MobiDB-lite"/>
    </source>
</evidence>
<dbReference type="Proteomes" id="UP000693970">
    <property type="component" value="Unassembled WGS sequence"/>
</dbReference>
<keyword evidence="4" id="KW-1185">Reference proteome</keyword>
<dbReference type="EMBL" id="JAGRRH010000010">
    <property type="protein sequence ID" value="KAG7363320.1"/>
    <property type="molecule type" value="Genomic_DNA"/>
</dbReference>
<keyword evidence="2" id="KW-0812">Transmembrane</keyword>
<keyword evidence="2" id="KW-1133">Transmembrane helix</keyword>